<keyword evidence="2" id="KW-1133">Transmembrane helix</keyword>
<sequence>MVARLLTFISLAACLLVAQGSITKREVPDTYHNSQSGIQLQSGEISYLVPNSKLGYVNAISDLVVKEGIIDKIKATVPAVIKTVTKALGKVAVAALTVVAVGVTLAAIVFISGFLLCEFTSFCYLPSIVLTGYGNENLEEAVRAYMAPDKLTALSNFVLSSIEKFSKNHVIRKWGSSERDSPFRGHMGDEPTASGDEGQGRNAY</sequence>
<feature type="transmembrane region" description="Helical" evidence="2">
    <location>
        <begin position="91"/>
        <end position="117"/>
    </location>
</feature>
<proteinExistence type="predicted"/>
<protein>
    <submittedName>
        <fullName evidence="4">Uncharacterized protein</fullName>
    </submittedName>
</protein>
<feature type="compositionally biased region" description="Basic and acidic residues" evidence="1">
    <location>
        <begin position="177"/>
        <end position="189"/>
    </location>
</feature>
<evidence type="ECO:0000256" key="2">
    <source>
        <dbReference type="SAM" id="Phobius"/>
    </source>
</evidence>
<name>A0AAN9TQM4_9HEMI</name>
<dbReference type="AlphaFoldDB" id="A0AAN9TQM4"/>
<gene>
    <name evidence="4" type="ORF">V9T40_003404</name>
</gene>
<keyword evidence="2" id="KW-0812">Transmembrane</keyword>
<feature type="region of interest" description="Disordered" evidence="1">
    <location>
        <begin position="177"/>
        <end position="204"/>
    </location>
</feature>
<comment type="caution">
    <text evidence="4">The sequence shown here is derived from an EMBL/GenBank/DDBJ whole genome shotgun (WGS) entry which is preliminary data.</text>
</comment>
<feature type="signal peptide" evidence="3">
    <location>
        <begin position="1"/>
        <end position="20"/>
    </location>
</feature>
<keyword evidence="3" id="KW-0732">Signal</keyword>
<evidence type="ECO:0000313" key="4">
    <source>
        <dbReference type="EMBL" id="KAK7603405.1"/>
    </source>
</evidence>
<dbReference type="EMBL" id="JBBCAQ010000006">
    <property type="protein sequence ID" value="KAK7603405.1"/>
    <property type="molecule type" value="Genomic_DNA"/>
</dbReference>
<keyword evidence="2" id="KW-0472">Membrane</keyword>
<feature type="chain" id="PRO_5042903315" evidence="3">
    <location>
        <begin position="21"/>
        <end position="204"/>
    </location>
</feature>
<evidence type="ECO:0000313" key="5">
    <source>
        <dbReference type="Proteomes" id="UP001367676"/>
    </source>
</evidence>
<evidence type="ECO:0000256" key="3">
    <source>
        <dbReference type="SAM" id="SignalP"/>
    </source>
</evidence>
<evidence type="ECO:0000256" key="1">
    <source>
        <dbReference type="SAM" id="MobiDB-lite"/>
    </source>
</evidence>
<dbReference type="Proteomes" id="UP001367676">
    <property type="component" value="Unassembled WGS sequence"/>
</dbReference>
<organism evidence="4 5">
    <name type="scientific">Parthenolecanium corni</name>
    <dbReference type="NCBI Taxonomy" id="536013"/>
    <lineage>
        <taxon>Eukaryota</taxon>
        <taxon>Metazoa</taxon>
        <taxon>Ecdysozoa</taxon>
        <taxon>Arthropoda</taxon>
        <taxon>Hexapoda</taxon>
        <taxon>Insecta</taxon>
        <taxon>Pterygota</taxon>
        <taxon>Neoptera</taxon>
        <taxon>Paraneoptera</taxon>
        <taxon>Hemiptera</taxon>
        <taxon>Sternorrhyncha</taxon>
        <taxon>Coccoidea</taxon>
        <taxon>Coccidae</taxon>
        <taxon>Parthenolecanium</taxon>
    </lineage>
</organism>
<keyword evidence="5" id="KW-1185">Reference proteome</keyword>
<accession>A0AAN9TQM4</accession>
<reference evidence="4 5" key="1">
    <citation type="submission" date="2024-03" db="EMBL/GenBank/DDBJ databases">
        <title>Adaptation during the transition from Ophiocordyceps entomopathogen to insect associate is accompanied by gene loss and intensified selection.</title>
        <authorList>
            <person name="Ward C.M."/>
            <person name="Onetto C.A."/>
            <person name="Borneman A.R."/>
        </authorList>
    </citation>
    <scope>NUCLEOTIDE SEQUENCE [LARGE SCALE GENOMIC DNA]</scope>
    <source>
        <strain evidence="4">AWRI1</strain>
        <tissue evidence="4">Single Adult Female</tissue>
    </source>
</reference>